<evidence type="ECO:0000256" key="6">
    <source>
        <dbReference type="ARBA" id="ARBA00023163"/>
    </source>
</evidence>
<dbReference type="SUPFAM" id="SSF57667">
    <property type="entry name" value="beta-beta-alpha zinc fingers"/>
    <property type="match status" value="2"/>
</dbReference>
<keyword evidence="3 7" id="KW-0863">Zinc-finger</keyword>
<evidence type="ECO:0000313" key="10">
    <source>
        <dbReference type="Proteomes" id="UP000822476"/>
    </source>
</evidence>
<reference evidence="9" key="1">
    <citation type="submission" date="2019-07" db="EMBL/GenBank/DDBJ databases">
        <title>Annotation for the trematode Paragonimus miyazaki's.</title>
        <authorList>
            <person name="Choi Y.-J."/>
        </authorList>
    </citation>
    <scope>NUCLEOTIDE SEQUENCE</scope>
    <source>
        <strain evidence="9">Japan</strain>
    </source>
</reference>
<dbReference type="Gene3D" id="3.30.160.60">
    <property type="entry name" value="Classic Zinc Finger"/>
    <property type="match status" value="3"/>
</dbReference>
<evidence type="ECO:0000259" key="8">
    <source>
        <dbReference type="PROSITE" id="PS50157"/>
    </source>
</evidence>
<evidence type="ECO:0000256" key="4">
    <source>
        <dbReference type="ARBA" id="ARBA00022833"/>
    </source>
</evidence>
<keyword evidence="6" id="KW-0804">Transcription</keyword>
<evidence type="ECO:0000313" key="9">
    <source>
        <dbReference type="EMBL" id="KAF7234208.1"/>
    </source>
</evidence>
<dbReference type="SMART" id="SM00355">
    <property type="entry name" value="ZnF_C2H2"/>
    <property type="match status" value="3"/>
</dbReference>
<keyword evidence="1" id="KW-0479">Metal-binding</keyword>
<keyword evidence="10" id="KW-1185">Reference proteome</keyword>
<feature type="domain" description="C2H2-type" evidence="8">
    <location>
        <begin position="130"/>
        <end position="159"/>
    </location>
</feature>
<comment type="caution">
    <text evidence="9">The sequence shown here is derived from an EMBL/GenBank/DDBJ whole genome shotgun (WGS) entry which is preliminary data.</text>
</comment>
<sequence length="317" mass="36214">MENLYYWPDNQFPSYPVHKFNVNLTTDNSYEPSYIENLQHIPPPSDPVPGIAYINQHAVDEYSQHVATGLPCTCNLGMISPHLAFMPPVVDSRWAAQSQVQVYNMTGGAPRSQETVNYNVIGKENRLRPFVCDYPGCEKNYIKRSHLVAHYRKHTGECPYICLYPIPDRIGTTLEGRIFEGTICGQRFSRSDQWTRHRRRHHNYKPFECSVCQKGFFRADHHQRHFRTHNVWNVSARQSTFRSTTSLTYASNTPWSVPHEERTTSSAYSSLNTHDTTLCFPRTSTICSGSWTTMGFPGIPTSSVGVTDETESSHVSL</sequence>
<dbReference type="EMBL" id="JTDE01011222">
    <property type="protein sequence ID" value="KAF7234208.1"/>
    <property type="molecule type" value="Genomic_DNA"/>
</dbReference>
<keyword evidence="5" id="KW-0805">Transcription regulation</keyword>
<dbReference type="InterPro" id="IPR013087">
    <property type="entry name" value="Znf_C2H2_type"/>
</dbReference>
<name>A0A8S9YGG2_9TREM</name>
<keyword evidence="4" id="KW-0862">Zinc</keyword>
<evidence type="ECO:0000256" key="3">
    <source>
        <dbReference type="ARBA" id="ARBA00022771"/>
    </source>
</evidence>
<dbReference type="GO" id="GO:0000981">
    <property type="term" value="F:DNA-binding transcription factor activity, RNA polymerase II-specific"/>
    <property type="evidence" value="ECO:0007669"/>
    <property type="project" value="TreeGrafter"/>
</dbReference>
<dbReference type="InterPro" id="IPR036236">
    <property type="entry name" value="Znf_C2H2_sf"/>
</dbReference>
<feature type="domain" description="C2H2-type" evidence="8">
    <location>
        <begin position="207"/>
        <end position="229"/>
    </location>
</feature>
<dbReference type="FunFam" id="3.30.160.60:FF:000032">
    <property type="entry name" value="Krueppel-like factor 4"/>
    <property type="match status" value="1"/>
</dbReference>
<dbReference type="Proteomes" id="UP000822476">
    <property type="component" value="Unassembled WGS sequence"/>
</dbReference>
<feature type="domain" description="C2H2-type" evidence="8">
    <location>
        <begin position="179"/>
        <end position="206"/>
    </location>
</feature>
<evidence type="ECO:0000256" key="5">
    <source>
        <dbReference type="ARBA" id="ARBA00023015"/>
    </source>
</evidence>
<organism evidence="9 10">
    <name type="scientific">Paragonimus skrjabini miyazakii</name>
    <dbReference type="NCBI Taxonomy" id="59628"/>
    <lineage>
        <taxon>Eukaryota</taxon>
        <taxon>Metazoa</taxon>
        <taxon>Spiralia</taxon>
        <taxon>Lophotrochozoa</taxon>
        <taxon>Platyhelminthes</taxon>
        <taxon>Trematoda</taxon>
        <taxon>Digenea</taxon>
        <taxon>Plagiorchiida</taxon>
        <taxon>Troglotremata</taxon>
        <taxon>Troglotrematidae</taxon>
        <taxon>Paragonimus</taxon>
    </lineage>
</organism>
<evidence type="ECO:0000256" key="1">
    <source>
        <dbReference type="ARBA" id="ARBA00022723"/>
    </source>
</evidence>
<proteinExistence type="predicted"/>
<evidence type="ECO:0000256" key="2">
    <source>
        <dbReference type="ARBA" id="ARBA00022737"/>
    </source>
</evidence>
<dbReference type="PANTHER" id="PTHR23235">
    <property type="entry name" value="KRUEPPEL-LIKE TRANSCRIPTION FACTOR"/>
    <property type="match status" value="1"/>
</dbReference>
<dbReference type="GO" id="GO:0008270">
    <property type="term" value="F:zinc ion binding"/>
    <property type="evidence" value="ECO:0007669"/>
    <property type="project" value="UniProtKB-KW"/>
</dbReference>
<dbReference type="Pfam" id="PF00096">
    <property type="entry name" value="zf-C2H2"/>
    <property type="match status" value="2"/>
</dbReference>
<dbReference type="PANTHER" id="PTHR23235:SF49">
    <property type="entry name" value="WILMS TUMOR PROTEIN"/>
    <property type="match status" value="1"/>
</dbReference>
<dbReference type="PROSITE" id="PS00028">
    <property type="entry name" value="ZINC_FINGER_C2H2_1"/>
    <property type="match status" value="2"/>
</dbReference>
<dbReference type="AlphaFoldDB" id="A0A8S9YGG2"/>
<keyword evidence="2" id="KW-0677">Repeat</keyword>
<dbReference type="OrthoDB" id="4748970at2759"/>
<evidence type="ECO:0000256" key="7">
    <source>
        <dbReference type="PROSITE-ProRule" id="PRU00042"/>
    </source>
</evidence>
<dbReference type="GO" id="GO:0000978">
    <property type="term" value="F:RNA polymerase II cis-regulatory region sequence-specific DNA binding"/>
    <property type="evidence" value="ECO:0007669"/>
    <property type="project" value="TreeGrafter"/>
</dbReference>
<protein>
    <recommendedName>
        <fullName evidence="8">C2H2-type domain-containing protein</fullName>
    </recommendedName>
</protein>
<gene>
    <name evidence="9" type="ORF">EG68_12289</name>
</gene>
<dbReference type="PROSITE" id="PS50157">
    <property type="entry name" value="ZINC_FINGER_C2H2_2"/>
    <property type="match status" value="3"/>
</dbReference>
<accession>A0A8S9YGG2</accession>